<dbReference type="EMBL" id="PDPS01000033">
    <property type="protein sequence ID" value="PID56552.1"/>
    <property type="molecule type" value="Genomic_DNA"/>
</dbReference>
<protein>
    <submittedName>
        <fullName evidence="1">Uncharacterized protein</fullName>
    </submittedName>
</protein>
<reference evidence="1 2" key="1">
    <citation type="submission" date="2017-10" db="EMBL/GenBank/DDBJ databases">
        <title>Novel microbial diversity and functional potential in the marine mammal oral microbiome.</title>
        <authorList>
            <person name="Dudek N.K."/>
            <person name="Sun C.L."/>
            <person name="Burstein D."/>
            <person name="Kantor R.S."/>
            <person name="Aliaga Goltsman D.S."/>
            <person name="Bik E.M."/>
            <person name="Thomas B.C."/>
            <person name="Banfield J.F."/>
            <person name="Relman D.A."/>
        </authorList>
    </citation>
    <scope>NUCLEOTIDE SEQUENCE [LARGE SCALE GENOMIC DNA]</scope>
    <source>
        <strain evidence="1">DOLZORAL124_49_17</strain>
    </source>
</reference>
<accession>A0A2G6E3Q6</accession>
<dbReference type="AlphaFoldDB" id="A0A2G6E3Q6"/>
<sequence>MTASVKKSNIFLCEEFTRQQETRKSHSEWLFRSFCLTAVETLSIFLRKISSEPFEAVRRPRQ</sequence>
<evidence type="ECO:0000313" key="2">
    <source>
        <dbReference type="Proteomes" id="UP000229740"/>
    </source>
</evidence>
<comment type="caution">
    <text evidence="1">The sequence shown here is derived from an EMBL/GenBank/DDBJ whole genome shotgun (WGS) entry which is preliminary data.</text>
</comment>
<name>A0A2G6E3Q6_9BACT</name>
<proteinExistence type="predicted"/>
<evidence type="ECO:0000313" key="1">
    <source>
        <dbReference type="EMBL" id="PID56552.1"/>
    </source>
</evidence>
<gene>
    <name evidence="1" type="ORF">CSB45_11030</name>
</gene>
<organism evidence="1 2">
    <name type="scientific">candidate division KSB3 bacterium</name>
    <dbReference type="NCBI Taxonomy" id="2044937"/>
    <lineage>
        <taxon>Bacteria</taxon>
        <taxon>candidate division KSB3</taxon>
    </lineage>
</organism>
<dbReference type="Proteomes" id="UP000229740">
    <property type="component" value="Unassembled WGS sequence"/>
</dbReference>